<geneLocation type="plasmid" evidence="6">
    <name>unnamed</name>
</geneLocation>
<dbReference type="InterPro" id="IPR014757">
    <property type="entry name" value="Tscrpt_reg_IclR_C"/>
</dbReference>
<evidence type="ECO:0000259" key="5">
    <source>
        <dbReference type="PROSITE" id="PS51078"/>
    </source>
</evidence>
<reference evidence="6 7" key="1">
    <citation type="submission" date="2014-01" db="EMBL/GenBank/DDBJ databases">
        <authorList>
            <consortium name="DOE Joint Genome Institute"/>
            <person name="Anderson I."/>
            <person name="Huntemann M."/>
            <person name="Han J."/>
            <person name="Chen A."/>
            <person name="Kyrpides N."/>
            <person name="Mavromatis K."/>
            <person name="Markowitz V."/>
            <person name="Palaniappan K."/>
            <person name="Ivanova N."/>
            <person name="Schaumberg A."/>
            <person name="Pati A."/>
            <person name="Liolios K."/>
            <person name="Nordberg H.P."/>
            <person name="Cantor M.N."/>
            <person name="Hua S.X."/>
            <person name="Woyke T."/>
        </authorList>
    </citation>
    <scope>NUCLEOTIDE SEQUENCE [LARGE SCALE GENOMIC DNA]</scope>
    <source>
        <strain evidence="6 7">XH-48</strain>
        <plasmid evidence="7">2</plasmid>
    </source>
</reference>
<dbReference type="InterPro" id="IPR050707">
    <property type="entry name" value="HTH_MetabolicPath_Reg"/>
</dbReference>
<sequence length="259" mass="28676">MPGPDATNPVSAVETTVSILETITELEGASLTELAERLDVAKSTIHRHLSTLRQEGYVVTDGDEYHVSLHLFDLASYNRERNPLFHIGRSTADEIAGRIEERVSLVVAEQGRAVKCYIAESNRSITTDSHLGLAMRMHCTSGGKALLSQMDDKRVEEILDRNGLERLTDNTITDRESLFEELQEVRKTGIAFDNQERLAGVRGVAAPVVDKQTGDVIGAFDIAGPATRLEGEKYSEQIPNLVQRAADEIAVNIKYWRTE</sequence>
<keyword evidence="3" id="KW-0804">Transcription</keyword>
<keyword evidence="6" id="KW-0614">Plasmid</keyword>
<evidence type="ECO:0000256" key="2">
    <source>
        <dbReference type="ARBA" id="ARBA00023125"/>
    </source>
</evidence>
<name>W0JYH9_9EURY</name>
<accession>W0JYH9</accession>
<dbReference type="InterPro" id="IPR011991">
    <property type="entry name" value="ArsR-like_HTH"/>
</dbReference>
<dbReference type="GO" id="GO:0045892">
    <property type="term" value="P:negative regulation of DNA-templated transcription"/>
    <property type="evidence" value="ECO:0007669"/>
    <property type="project" value="TreeGrafter"/>
</dbReference>
<proteinExistence type="predicted"/>
<evidence type="ECO:0000259" key="4">
    <source>
        <dbReference type="PROSITE" id="PS51077"/>
    </source>
</evidence>
<dbReference type="SMART" id="SM00346">
    <property type="entry name" value="HTH_ICLR"/>
    <property type="match status" value="1"/>
</dbReference>
<dbReference type="SUPFAM" id="SSF46785">
    <property type="entry name" value="Winged helix' DNA-binding domain"/>
    <property type="match status" value="1"/>
</dbReference>
<feature type="domain" description="IclR-ED" evidence="5">
    <location>
        <begin position="70"/>
        <end position="255"/>
    </location>
</feature>
<dbReference type="SUPFAM" id="SSF55781">
    <property type="entry name" value="GAF domain-like"/>
    <property type="match status" value="1"/>
</dbReference>
<dbReference type="GO" id="GO:0003677">
    <property type="term" value="F:DNA binding"/>
    <property type="evidence" value="ECO:0007669"/>
    <property type="project" value="UniProtKB-KW"/>
</dbReference>
<evidence type="ECO:0008006" key="8">
    <source>
        <dbReference type="Google" id="ProtNLM"/>
    </source>
</evidence>
<dbReference type="Gene3D" id="3.30.450.40">
    <property type="match status" value="1"/>
</dbReference>
<dbReference type="Pfam" id="PF09339">
    <property type="entry name" value="HTH_IclR"/>
    <property type="match status" value="1"/>
</dbReference>
<dbReference type="HOGENOM" id="CLU_062618_6_1_2"/>
<dbReference type="RefSeq" id="WP_049954852.1">
    <property type="nucleotide sequence ID" value="NZ_CP007057.1"/>
</dbReference>
<dbReference type="InterPro" id="IPR036390">
    <property type="entry name" value="WH_DNA-bd_sf"/>
</dbReference>
<feature type="domain" description="HTH iclR-type" evidence="4">
    <location>
        <begin position="10"/>
        <end position="69"/>
    </location>
</feature>
<organism evidence="6 7">
    <name type="scientific">Halostagnicola larsenii XH-48</name>
    <dbReference type="NCBI Taxonomy" id="797299"/>
    <lineage>
        <taxon>Archaea</taxon>
        <taxon>Methanobacteriati</taxon>
        <taxon>Methanobacteriota</taxon>
        <taxon>Stenosarchaea group</taxon>
        <taxon>Halobacteria</taxon>
        <taxon>Halobacteriales</taxon>
        <taxon>Natrialbaceae</taxon>
        <taxon>Halostagnicola</taxon>
    </lineage>
</organism>
<dbReference type="PANTHER" id="PTHR30136:SF35">
    <property type="entry name" value="HTH-TYPE TRANSCRIPTIONAL REGULATOR RV1719"/>
    <property type="match status" value="1"/>
</dbReference>
<keyword evidence="2" id="KW-0238">DNA-binding</keyword>
<gene>
    <name evidence="6" type="ORF">HALLA_01805</name>
</gene>
<keyword evidence="7" id="KW-1185">Reference proteome</keyword>
<dbReference type="InterPro" id="IPR029016">
    <property type="entry name" value="GAF-like_dom_sf"/>
</dbReference>
<dbReference type="InterPro" id="IPR036388">
    <property type="entry name" value="WH-like_DNA-bd_sf"/>
</dbReference>
<dbReference type="PROSITE" id="PS51078">
    <property type="entry name" value="ICLR_ED"/>
    <property type="match status" value="1"/>
</dbReference>
<dbReference type="EMBL" id="CP007057">
    <property type="protein sequence ID" value="AHG02063.1"/>
    <property type="molecule type" value="Genomic_DNA"/>
</dbReference>
<dbReference type="PANTHER" id="PTHR30136">
    <property type="entry name" value="HELIX-TURN-HELIX TRANSCRIPTIONAL REGULATOR, ICLR FAMILY"/>
    <property type="match status" value="1"/>
</dbReference>
<dbReference type="CDD" id="cd00090">
    <property type="entry name" value="HTH_ARSR"/>
    <property type="match status" value="1"/>
</dbReference>
<dbReference type="Gene3D" id="1.10.10.10">
    <property type="entry name" value="Winged helix-like DNA-binding domain superfamily/Winged helix DNA-binding domain"/>
    <property type="match status" value="1"/>
</dbReference>
<dbReference type="PROSITE" id="PS51077">
    <property type="entry name" value="HTH_ICLR"/>
    <property type="match status" value="1"/>
</dbReference>
<dbReference type="OrthoDB" id="14763at2157"/>
<evidence type="ECO:0000256" key="1">
    <source>
        <dbReference type="ARBA" id="ARBA00023015"/>
    </source>
</evidence>
<dbReference type="KEGG" id="hlr:HALLA_01805"/>
<dbReference type="GeneID" id="25147405"/>
<dbReference type="eggNOG" id="arCOG02798">
    <property type="taxonomic scope" value="Archaea"/>
</dbReference>
<protein>
    <recommendedName>
        <fullName evidence="8">IclR family transcriptional regulator</fullName>
    </recommendedName>
</protein>
<evidence type="ECO:0000256" key="3">
    <source>
        <dbReference type="ARBA" id="ARBA00023163"/>
    </source>
</evidence>
<dbReference type="AlphaFoldDB" id="W0JYH9"/>
<dbReference type="Proteomes" id="UP000019024">
    <property type="component" value="Plasmid unnamed2"/>
</dbReference>
<evidence type="ECO:0000313" key="7">
    <source>
        <dbReference type="Proteomes" id="UP000019024"/>
    </source>
</evidence>
<dbReference type="InterPro" id="IPR005471">
    <property type="entry name" value="Tscrpt_reg_IclR_N"/>
</dbReference>
<evidence type="ECO:0000313" key="6">
    <source>
        <dbReference type="EMBL" id="AHG02063.1"/>
    </source>
</evidence>
<keyword evidence="1" id="KW-0805">Transcription regulation</keyword>
<dbReference type="GO" id="GO:0003700">
    <property type="term" value="F:DNA-binding transcription factor activity"/>
    <property type="evidence" value="ECO:0007669"/>
    <property type="project" value="TreeGrafter"/>
</dbReference>
<dbReference type="Pfam" id="PF01614">
    <property type="entry name" value="IclR_C"/>
    <property type="match status" value="1"/>
</dbReference>